<proteinExistence type="predicted"/>
<reference evidence="2" key="1">
    <citation type="submission" date="2009-02" db="EMBL/GenBank/DDBJ databases">
        <title>The Genome Sequence of Ajellomyces capsulatus strain G186AR.</title>
        <authorList>
            <consortium name="The Broad Institute Genome Sequencing Platform"/>
            <person name="Champion M."/>
            <person name="Cuomo C."/>
            <person name="Ma L.-J."/>
            <person name="Henn M.R."/>
            <person name="Sil A."/>
            <person name="Goldman B."/>
            <person name="Young S.K."/>
            <person name="Kodira C.D."/>
            <person name="Zeng Q."/>
            <person name="Koehrsen M."/>
            <person name="Alvarado L."/>
            <person name="Berlin A."/>
            <person name="Borenstein D."/>
            <person name="Chen Z."/>
            <person name="Engels R."/>
            <person name="Freedman E."/>
            <person name="Gellesch M."/>
            <person name="Goldberg J."/>
            <person name="Griggs A."/>
            <person name="Gujja S."/>
            <person name="Heiman D."/>
            <person name="Hepburn T."/>
            <person name="Howarth C."/>
            <person name="Jen D."/>
            <person name="Larson L."/>
            <person name="Lewis B."/>
            <person name="Mehta T."/>
            <person name="Park D."/>
            <person name="Pearson M."/>
            <person name="Roberts A."/>
            <person name="Saif S."/>
            <person name="Shea T."/>
            <person name="Shenoy N."/>
            <person name="Sisk P."/>
            <person name="Stolte C."/>
            <person name="Sykes S."/>
            <person name="Walk T."/>
            <person name="White J."/>
            <person name="Yandava C."/>
            <person name="Klein B."/>
            <person name="McEwen J.G."/>
            <person name="Puccia R."/>
            <person name="Goldman G.H."/>
            <person name="Felipe M.S."/>
            <person name="Nino-Vega G."/>
            <person name="San-Blas G."/>
            <person name="Taylor J."/>
            <person name="Mendoza L."/>
            <person name="Galagan J."/>
            <person name="Nusbaum C."/>
            <person name="Birren B."/>
        </authorList>
    </citation>
    <scope>NUCLEOTIDE SEQUENCE</scope>
    <source>
        <strain evidence="2">G186AR</strain>
    </source>
</reference>
<dbReference type="PANTHER" id="PTHR38847">
    <property type="match status" value="1"/>
</dbReference>
<dbReference type="HOGENOM" id="CLU_083369_0_1_1"/>
<dbReference type="PANTHER" id="PTHR38847:SF1">
    <property type="entry name" value="PSEUDOURIDINE SYNTHASE RSUA_RLUA-LIKE DOMAIN-CONTAINING PROTEIN"/>
    <property type="match status" value="1"/>
</dbReference>
<sequence length="202" mass="21936">MKYLSVLPLFSLACAAVLPNPFPRAEDISPADVQLRGVSYGGSGCSQGTLSIELDDNGTKCPIRTRDLYASNGPGSSPKDQRRFCQLNFDLVYPSGWSFSVFGADYKGSVSLAGESTASFKTTYYFSGETNQATSSVGFKGPTSENFEKHDVVVWDTWSPCGSTQAMLNVKQEVIVRGAGKLASTSMDGEFGHTVFFKWRRC</sequence>
<name>C0NX40_AJECG</name>
<protein>
    <submittedName>
        <fullName evidence="2">Secreted protein</fullName>
    </submittedName>
</protein>
<dbReference type="Proteomes" id="UP000001631">
    <property type="component" value="Unassembled WGS sequence"/>
</dbReference>
<feature type="chain" id="PRO_5002901433" evidence="1">
    <location>
        <begin position="20"/>
        <end position="202"/>
    </location>
</feature>
<dbReference type="RefSeq" id="XP_045284387.1">
    <property type="nucleotide sequence ID" value="XM_045435081.1"/>
</dbReference>
<evidence type="ECO:0000313" key="3">
    <source>
        <dbReference type="Proteomes" id="UP000001631"/>
    </source>
</evidence>
<dbReference type="STRING" id="447093.C0NX40"/>
<dbReference type="EMBL" id="GG663375">
    <property type="protein sequence ID" value="EEH03906.1"/>
    <property type="molecule type" value="Genomic_DNA"/>
</dbReference>
<gene>
    <name evidence="2" type="ORF">HCBG_08032</name>
</gene>
<evidence type="ECO:0000256" key="1">
    <source>
        <dbReference type="SAM" id="SignalP"/>
    </source>
</evidence>
<dbReference type="GeneID" id="69041048"/>
<organism evidence="2 3">
    <name type="scientific">Ajellomyces capsulatus (strain G186AR / H82 / ATCC MYA-2454 / RMSCC 2432)</name>
    <name type="common">Darling's disease fungus</name>
    <name type="synonym">Histoplasma capsulatum</name>
    <dbReference type="NCBI Taxonomy" id="447093"/>
    <lineage>
        <taxon>Eukaryota</taxon>
        <taxon>Fungi</taxon>
        <taxon>Dikarya</taxon>
        <taxon>Ascomycota</taxon>
        <taxon>Pezizomycotina</taxon>
        <taxon>Eurotiomycetes</taxon>
        <taxon>Eurotiomycetidae</taxon>
        <taxon>Onygenales</taxon>
        <taxon>Ajellomycetaceae</taxon>
        <taxon>Histoplasma</taxon>
    </lineage>
</organism>
<feature type="signal peptide" evidence="1">
    <location>
        <begin position="1"/>
        <end position="19"/>
    </location>
</feature>
<keyword evidence="3" id="KW-1185">Reference proteome</keyword>
<dbReference type="InParanoid" id="C0NX40"/>
<dbReference type="InterPro" id="IPR025649">
    <property type="entry name" value="DUF4360"/>
</dbReference>
<dbReference type="AlphaFoldDB" id="C0NX40"/>
<keyword evidence="1" id="KW-0732">Signal</keyword>
<evidence type="ECO:0000313" key="2">
    <source>
        <dbReference type="EMBL" id="EEH03906.1"/>
    </source>
</evidence>
<dbReference type="Pfam" id="PF14273">
    <property type="entry name" value="DUF4360"/>
    <property type="match status" value="1"/>
</dbReference>
<accession>C0NX40</accession>
<dbReference type="VEuPathDB" id="FungiDB:I7I50_02786"/>